<dbReference type="PANTHER" id="PTHR23030:SF30">
    <property type="entry name" value="TYROSINE-PROTEIN PHOSPHATASE NON-RECEPTOR TYPE 23"/>
    <property type="match status" value="1"/>
</dbReference>
<dbReference type="SMART" id="SM01041">
    <property type="entry name" value="BRO1"/>
    <property type="match status" value="1"/>
</dbReference>
<gene>
    <name evidence="31" type="primary">LOC107668297</name>
</gene>
<evidence type="ECO:0000256" key="7">
    <source>
        <dbReference type="ARBA" id="ARBA00022448"/>
    </source>
</evidence>
<evidence type="ECO:0000256" key="22">
    <source>
        <dbReference type="ARBA" id="ARBA00023273"/>
    </source>
</evidence>
<feature type="region of interest" description="Disordered" evidence="27">
    <location>
        <begin position="1149"/>
        <end position="1206"/>
    </location>
</feature>
<feature type="region of interest" description="Disordered" evidence="27">
    <location>
        <begin position="707"/>
        <end position="739"/>
    </location>
</feature>
<dbReference type="GO" id="GO:0032456">
    <property type="term" value="P:endocytic recycling"/>
    <property type="evidence" value="ECO:0007669"/>
    <property type="project" value="TreeGrafter"/>
</dbReference>
<dbReference type="FunFam" id="1.25.40.280:FF:000002">
    <property type="entry name" value="Tyrosine-protein phosphatase non-receptor type 23"/>
    <property type="match status" value="1"/>
</dbReference>
<dbReference type="InterPro" id="IPR016130">
    <property type="entry name" value="Tyr_Pase_AS"/>
</dbReference>
<accession>A0A671Q713</accession>
<evidence type="ECO:0000256" key="17">
    <source>
        <dbReference type="ARBA" id="ARBA00022927"/>
    </source>
</evidence>
<keyword evidence="13" id="KW-0970">Cilium biogenesis/degradation</keyword>
<feature type="domain" description="BRO1" evidence="30">
    <location>
        <begin position="8"/>
        <end position="394"/>
    </location>
</feature>
<evidence type="ECO:0000256" key="19">
    <source>
        <dbReference type="ARBA" id="ARBA00023069"/>
    </source>
</evidence>
<dbReference type="InterPro" id="IPR004328">
    <property type="entry name" value="BRO1_dom"/>
</dbReference>
<feature type="compositionally biased region" description="Pro residues" evidence="27">
    <location>
        <begin position="1059"/>
        <end position="1070"/>
    </location>
</feature>
<evidence type="ECO:0000256" key="24">
    <source>
        <dbReference type="ARBA" id="ARBA00055066"/>
    </source>
</evidence>
<evidence type="ECO:0000256" key="18">
    <source>
        <dbReference type="ARBA" id="ARBA00023054"/>
    </source>
</evidence>
<name>A0A671Q713_9TELE</name>
<dbReference type="InterPro" id="IPR000242">
    <property type="entry name" value="PTP_cat"/>
</dbReference>
<dbReference type="Pfam" id="PF03097">
    <property type="entry name" value="BRO1"/>
    <property type="match status" value="1"/>
</dbReference>
<evidence type="ECO:0000256" key="15">
    <source>
        <dbReference type="ARBA" id="ARBA00022803"/>
    </source>
</evidence>
<evidence type="ECO:0000256" key="5">
    <source>
        <dbReference type="ARBA" id="ARBA00009649"/>
    </source>
</evidence>
<evidence type="ECO:0000256" key="12">
    <source>
        <dbReference type="ARBA" id="ARBA00022753"/>
    </source>
</evidence>
<dbReference type="GO" id="GO:0005634">
    <property type="term" value="C:nucleus"/>
    <property type="evidence" value="ECO:0007669"/>
    <property type="project" value="UniProtKB-SubCell"/>
</dbReference>
<keyword evidence="14" id="KW-0378">Hydrolase</keyword>
<dbReference type="CDD" id="cd09234">
    <property type="entry name" value="V_HD-PTP_like"/>
    <property type="match status" value="1"/>
</dbReference>
<keyword evidence="22" id="KW-0966">Cell projection</keyword>
<keyword evidence="17" id="KW-0653">Protein transport</keyword>
<dbReference type="Gene3D" id="1.20.140.50">
    <property type="entry name" value="alix/aip1 like domains"/>
    <property type="match status" value="1"/>
</dbReference>
<comment type="similarity">
    <text evidence="5">Belongs to the protein-tyrosine phosphatase family. Non-receptor class subfamily.</text>
</comment>
<keyword evidence="8" id="KW-0488">Methylation</keyword>
<feature type="compositionally biased region" description="Polar residues" evidence="27">
    <location>
        <begin position="1765"/>
        <end position="1776"/>
    </location>
</feature>
<dbReference type="GO" id="GO:0045022">
    <property type="term" value="P:early endosome to late endosome transport"/>
    <property type="evidence" value="ECO:0007669"/>
    <property type="project" value="TreeGrafter"/>
</dbReference>
<keyword evidence="7" id="KW-0813">Transport</keyword>
<evidence type="ECO:0000256" key="2">
    <source>
        <dbReference type="ARBA" id="ARBA00004123"/>
    </source>
</evidence>
<feature type="compositionally biased region" description="Polar residues" evidence="27">
    <location>
        <begin position="1327"/>
        <end position="1369"/>
    </location>
</feature>
<evidence type="ECO:0000259" key="30">
    <source>
        <dbReference type="PROSITE" id="PS51180"/>
    </source>
</evidence>
<dbReference type="GO" id="GO:0004725">
    <property type="term" value="F:protein tyrosine phosphatase activity"/>
    <property type="evidence" value="ECO:0007669"/>
    <property type="project" value="UniProtKB-EC"/>
</dbReference>
<keyword evidence="9" id="KW-0963">Cytoplasm</keyword>
<evidence type="ECO:0000256" key="9">
    <source>
        <dbReference type="ARBA" id="ARBA00022490"/>
    </source>
</evidence>
<protein>
    <recommendedName>
        <fullName evidence="25">Tyrosine-protein phosphatase non-receptor type 23</fullName>
        <ecNumber evidence="6">3.1.3.48</ecNumber>
    </recommendedName>
</protein>
<dbReference type="PROSITE" id="PS51180">
    <property type="entry name" value="BRO1"/>
    <property type="match status" value="1"/>
</dbReference>
<dbReference type="InterPro" id="IPR025304">
    <property type="entry name" value="ALIX_V_dom"/>
</dbReference>
<evidence type="ECO:0000256" key="25">
    <source>
        <dbReference type="ARBA" id="ARBA00072472"/>
    </source>
</evidence>
<feature type="region of interest" description="Disordered" evidence="27">
    <location>
        <begin position="808"/>
        <end position="832"/>
    </location>
</feature>
<evidence type="ECO:0000256" key="6">
    <source>
        <dbReference type="ARBA" id="ARBA00013064"/>
    </source>
</evidence>
<feature type="domain" description="Tyrosine specific protein phosphatases" evidence="29">
    <location>
        <begin position="1614"/>
        <end position="1692"/>
    </location>
</feature>
<keyword evidence="21" id="KW-0539">Nucleus</keyword>
<dbReference type="Pfam" id="PF13949">
    <property type="entry name" value="ALIX_LYPXL_bnd"/>
    <property type="match status" value="1"/>
</dbReference>
<evidence type="ECO:0000256" key="8">
    <source>
        <dbReference type="ARBA" id="ARBA00022481"/>
    </source>
</evidence>
<feature type="compositionally biased region" description="Pro residues" evidence="27">
    <location>
        <begin position="862"/>
        <end position="878"/>
    </location>
</feature>
<evidence type="ECO:0000256" key="14">
    <source>
        <dbReference type="ARBA" id="ARBA00022801"/>
    </source>
</evidence>
<feature type="compositionally biased region" description="Low complexity" evidence="27">
    <location>
        <begin position="1857"/>
        <end position="1869"/>
    </location>
</feature>
<keyword evidence="18 26" id="KW-0175">Coiled coil</keyword>
<dbReference type="SMART" id="SM00945">
    <property type="entry name" value="ProQ"/>
    <property type="match status" value="1"/>
</dbReference>
<dbReference type="SMART" id="SM00194">
    <property type="entry name" value="PTPc"/>
    <property type="match status" value="1"/>
</dbReference>
<dbReference type="Ensembl" id="ENSSANT00000070531.1">
    <property type="protein sequence ID" value="ENSSANP00000066352.1"/>
    <property type="gene ID" value="ENSSANG00000032552.1"/>
</dbReference>
<feature type="region of interest" description="Disordered" evidence="27">
    <location>
        <begin position="1044"/>
        <end position="1121"/>
    </location>
</feature>
<keyword evidence="32" id="KW-1185">Reference proteome</keyword>
<dbReference type="Gene3D" id="1.20.120.560">
    <property type="entry name" value="alix/aip1 in complex with the ypdl late domain"/>
    <property type="match status" value="1"/>
</dbReference>
<dbReference type="PANTHER" id="PTHR23030">
    <property type="entry name" value="PCD6 INTERACTING PROTEIN-RELATED"/>
    <property type="match status" value="1"/>
</dbReference>
<evidence type="ECO:0000256" key="3">
    <source>
        <dbReference type="ARBA" id="ARBA00004177"/>
    </source>
</evidence>
<comment type="subcellular location">
    <subcellularLocation>
        <location evidence="1">Cytoplasm</location>
        <location evidence="1">Cytoskeleton</location>
        <location evidence="1">Cilium basal body</location>
    </subcellularLocation>
    <subcellularLocation>
        <location evidence="4">Cytoplasmic vesicle</location>
    </subcellularLocation>
    <subcellularLocation>
        <location evidence="3">Endosome</location>
    </subcellularLocation>
    <subcellularLocation>
        <location evidence="2">Nucleus</location>
    </subcellularLocation>
</comment>
<dbReference type="EC" id="3.1.3.48" evidence="6"/>
<feature type="compositionally biased region" description="Polar residues" evidence="27">
    <location>
        <begin position="1158"/>
        <end position="1173"/>
    </location>
</feature>
<feature type="compositionally biased region" description="Polar residues" evidence="27">
    <location>
        <begin position="1806"/>
        <end position="1819"/>
    </location>
</feature>
<proteinExistence type="inferred from homology"/>
<keyword evidence="16" id="KW-0904">Protein phosphatase</keyword>
<dbReference type="InterPro" id="IPR000387">
    <property type="entry name" value="Tyr_Pase_dom"/>
</dbReference>
<dbReference type="InterPro" id="IPR038499">
    <property type="entry name" value="BRO1_sf"/>
</dbReference>
<dbReference type="InterPro" id="IPR029021">
    <property type="entry name" value="Prot-tyrosine_phosphatase-like"/>
</dbReference>
<dbReference type="CDD" id="cd09239">
    <property type="entry name" value="BRO1_HD-PTP_like"/>
    <property type="match status" value="1"/>
</dbReference>
<evidence type="ECO:0000256" key="26">
    <source>
        <dbReference type="SAM" id="Coils"/>
    </source>
</evidence>
<evidence type="ECO:0000256" key="10">
    <source>
        <dbReference type="ARBA" id="ARBA00022553"/>
    </source>
</evidence>
<evidence type="ECO:0000256" key="21">
    <source>
        <dbReference type="ARBA" id="ARBA00023242"/>
    </source>
</evidence>
<keyword evidence="12" id="KW-0967">Endosome</keyword>
<keyword evidence="20" id="KW-0206">Cytoskeleton</keyword>
<feature type="coiled-coil region" evidence="26">
    <location>
        <begin position="554"/>
        <end position="581"/>
    </location>
</feature>
<dbReference type="Gene3D" id="1.25.40.280">
    <property type="entry name" value="alix/aip1 like domains"/>
    <property type="match status" value="1"/>
</dbReference>
<feature type="region of interest" description="Disordered" evidence="27">
    <location>
        <begin position="861"/>
        <end position="908"/>
    </location>
</feature>
<evidence type="ECO:0000256" key="13">
    <source>
        <dbReference type="ARBA" id="ARBA00022794"/>
    </source>
</evidence>
<dbReference type="GO" id="GO:0005768">
    <property type="term" value="C:endosome"/>
    <property type="evidence" value="ECO:0007669"/>
    <property type="project" value="UniProtKB-SubCell"/>
</dbReference>
<dbReference type="FunFam" id="3.90.190.10:FF:000061">
    <property type="entry name" value="tyrosine-protein phosphatase non-receptor type 23 isoform X1"/>
    <property type="match status" value="1"/>
</dbReference>
<dbReference type="InterPro" id="IPR016103">
    <property type="entry name" value="ProQ/FinO"/>
</dbReference>
<dbReference type="InterPro" id="IPR003595">
    <property type="entry name" value="Tyr_Pase_cat"/>
</dbReference>
<feature type="region of interest" description="Disordered" evidence="27">
    <location>
        <begin position="465"/>
        <end position="485"/>
    </location>
</feature>
<evidence type="ECO:0000313" key="32">
    <source>
        <dbReference type="Proteomes" id="UP000472260"/>
    </source>
</evidence>
<dbReference type="Proteomes" id="UP000472260">
    <property type="component" value="Unassembled WGS sequence"/>
</dbReference>
<feature type="region of interest" description="Disordered" evidence="27">
    <location>
        <begin position="1755"/>
        <end position="1920"/>
    </location>
</feature>
<evidence type="ECO:0000256" key="16">
    <source>
        <dbReference type="ARBA" id="ARBA00022912"/>
    </source>
</evidence>
<dbReference type="CDD" id="cd14539">
    <property type="entry name" value="PTP-N23"/>
    <property type="match status" value="1"/>
</dbReference>
<keyword evidence="11" id="KW-0677">Repeat</keyword>
<dbReference type="GO" id="GO:0030030">
    <property type="term" value="P:cell projection organization"/>
    <property type="evidence" value="ECO:0007669"/>
    <property type="project" value="UniProtKB-KW"/>
</dbReference>
<comment type="function">
    <text evidence="24">Plays a role in sorting of endocytic ubiquitinated cargos into multivesicular bodies (MVBs) via its interaction with the ESCRT-I complex (endosomal sorting complex required for transport I), and possibly also other ESCRT complexes. May act as a negative regulator of Ras-mediated mitogenic activity. Plays a role in ciliogenesis.</text>
</comment>
<evidence type="ECO:0000259" key="28">
    <source>
        <dbReference type="PROSITE" id="PS50055"/>
    </source>
</evidence>
<feature type="compositionally biased region" description="Low complexity" evidence="27">
    <location>
        <begin position="1094"/>
        <end position="1117"/>
    </location>
</feature>
<dbReference type="PROSITE" id="PS50055">
    <property type="entry name" value="TYR_PHOSPHATASE_PTP"/>
    <property type="match status" value="1"/>
</dbReference>
<evidence type="ECO:0000256" key="11">
    <source>
        <dbReference type="ARBA" id="ARBA00022737"/>
    </source>
</evidence>
<evidence type="ECO:0000256" key="23">
    <source>
        <dbReference type="ARBA" id="ARBA00023329"/>
    </source>
</evidence>
<dbReference type="PRINTS" id="PR00700">
    <property type="entry name" value="PRTYPHPHTASE"/>
</dbReference>
<dbReference type="Pfam" id="PF00102">
    <property type="entry name" value="Y_phosphatase"/>
    <property type="match status" value="1"/>
</dbReference>
<evidence type="ECO:0000259" key="29">
    <source>
        <dbReference type="PROSITE" id="PS50056"/>
    </source>
</evidence>
<feature type="region of interest" description="Disordered" evidence="27">
    <location>
        <begin position="1220"/>
        <end position="1376"/>
    </location>
</feature>
<reference evidence="31" key="1">
    <citation type="submission" date="2025-08" db="UniProtKB">
        <authorList>
            <consortium name="Ensembl"/>
        </authorList>
    </citation>
    <scope>IDENTIFICATION</scope>
</reference>
<dbReference type="PROSITE" id="PS00383">
    <property type="entry name" value="TYR_PHOSPHATASE_1"/>
    <property type="match status" value="1"/>
</dbReference>
<keyword evidence="23" id="KW-0968">Cytoplasmic vesicle</keyword>
<evidence type="ECO:0000256" key="4">
    <source>
        <dbReference type="ARBA" id="ARBA00004541"/>
    </source>
</evidence>
<sequence length="1920" mass="211228">MEAVPRMPMIWLDLKEAGEFQFSPTVKQFILKNYGEDPDNYNEQLKKLEQLRQSAVNVTRDFEGCSTLRKYFGQLHYLQSRVPLGLGQEAAVPISWTEIFSGKTVTHEDICYEQACILYNLGALHSMLGAMDNRVSEEGMKVSCTHFQCSAGAFTYLRDHFSHNFSVDMSHQILNLNINLMLGQAQECLLEKSMLDNRKSFLVARISAQVVDYYKEACRALENSETASMLGKIQKDWKKLVQMKIYYFAAVAHLHMGKQAEEQQKYGERVAYLQSSIDKLNEAIKLAKGQPDSVQEALRFTMDVIGGKFNSAQKDNDFIYHESVPPLETLTSVKGAPLVKALPVNPTDPSVTGPDIFAKLVPMAAHEASSLYSEEKAKLLRDVVAKIDSKNETLEQFMDSLGLDPESVDNMEMYNTLPSVLMEKCAALSVRPDTVKNLIQSMQVLSGVFTDVEASLREIRDVLDEDEAEEQSLEEAAGKQAVPERPSALAELRRDLEKYFEAHEKASFTNTELHRAMNLHISNLRLLGGPLDTLREALPKPQLSEDEMAGLQTMKRILGKVQEMRDQRSSLEKQLRDLIQQDDITTSLVTTEHADMKKLFEEQLKKYEQVKVYIDQNLTAQENILKALTEANVQYATVRKGLAETEHKWNSTVQMLVASYEAYEDLMKKSQEGKEFYEDLETKASRLLEKAKTVCKARKEERQAIMEKELKKKAPQRPTAPKPPPKKGQSLDPANLNDPELAEPSAAFLALGGDLPEELRSLPPELSIPPSGHHAALSGATASSILRWPGVNSALFYTQHRFPPNLPSPETPIPSYSPASVQAVMHPPGRHQPMPPVSSVYAAPPQMTPHVQYMQQPVVPISQPPQAMPAHHPQPQPQPQQVFAQPQPFYPPVPTQQQMPRPLPGPQPQFPQYMAQVRQPGPPNFHQPQIQGQFRAPATHVQPHQGYPSVSFVPKSQPPQVNTVTLGQMPHPGMPPQMPPSSQPVPSVSMPHLAHVNQQMPPSSQPVLSMSMPRLAHVNQQIPPSSQPVPSVSMSHLAHVNQQIPPASQPQTPPFSQLPGPPHPQIPPPSHHLGPAPHMQIPSASKQMPPPQQPQMLAPSIHMSPSSHPQMPSVSQPLSHCPQSQIIPSHQPNQQPAYPAVPLRATVPVQPQVPHGPLSSQIQIHPSNPSQHQNHPHPQILPQSCPPALPHNIYKPQPTIPPSSAPLSFPGVVPMVSKQSVAALQPKSQPPTSQPLAPQQLPPGGPISYAVPQGGNIPSGPMQHPVAAAPPGPQSMIPPSSGAPGAPQPHVLPSPAPSPSPSPGPPSLGMVTQRPSPALTPVGGATLPQSSVQAPTPTGPMTPSESTLFQQQNSSTDDLLSSSPESQHGGTKDTANVLLPTKADPQEEHHRKKAEGVRLIQGDPYQAPERVSKLSAQLERFRSTVQSLERPTWEGGLSKLDAQWKELQEQQEKDTRQLSIAIARCYTMKNRHQDVMPYDCNRVVLHSGKDDYINASFIEDLSPYCPRLIATQAPLTGTAADFWLMVYEQKVSVIVMLVSELELEKQKVLRYFPSERGQQLAQGPITLTLTTQKSTPTHIARMIGLQYQDQSLKRTVIHLQFTSWPELGLPESKSNLIHFIQEVHGHYLLQRPLHTPVVVHCSSGVGRTGAFCLLYAALQEIEAGNGIPDLIQLVRKMRQQRKNMLQEKLHLKFCYEAVLKHTEQVLQRHGIITSPCTRTSNNISYPRQESQDIVLGGDMPISSIQATVAKLSIRPPSVDHEQESGQDQIPSVSEAASTVEPDPTELSLQPSQDPLCYEAMPGSISPPLSCTSSPGKTQSPSPPSGQGNGFTGSTPASPVSNHQPSTEVAPHAPSPPTSSSLDLLASLTPEAFTLDSAHRGKQRISKQSFLQPQEGKGLQGPPEGDDPLSSLDPLWTLNKS</sequence>
<dbReference type="PROSITE" id="PS50056">
    <property type="entry name" value="TYR_PHOSPHATASE_2"/>
    <property type="match status" value="1"/>
</dbReference>
<keyword evidence="19" id="KW-0969">Cilium</keyword>
<dbReference type="SMART" id="SM00404">
    <property type="entry name" value="PTPc_motif"/>
    <property type="match status" value="1"/>
</dbReference>
<evidence type="ECO:0000256" key="20">
    <source>
        <dbReference type="ARBA" id="ARBA00023212"/>
    </source>
</evidence>
<feature type="compositionally biased region" description="Pro residues" evidence="27">
    <location>
        <begin position="1286"/>
        <end position="1306"/>
    </location>
</feature>
<evidence type="ECO:0000256" key="27">
    <source>
        <dbReference type="SAM" id="MobiDB-lite"/>
    </source>
</evidence>
<evidence type="ECO:0000256" key="1">
    <source>
        <dbReference type="ARBA" id="ARBA00004120"/>
    </source>
</evidence>
<feature type="domain" description="Tyrosine-protein phosphatase" evidence="28">
    <location>
        <begin position="1440"/>
        <end position="1701"/>
    </location>
</feature>
<reference evidence="31" key="2">
    <citation type="submission" date="2025-09" db="UniProtKB">
        <authorList>
            <consortium name="Ensembl"/>
        </authorList>
    </citation>
    <scope>IDENTIFICATION</scope>
</reference>
<feature type="compositionally biased region" description="Polar residues" evidence="27">
    <location>
        <begin position="1831"/>
        <end position="1846"/>
    </location>
</feature>
<dbReference type="Gene3D" id="3.90.190.10">
    <property type="entry name" value="Protein tyrosine phosphatase superfamily"/>
    <property type="match status" value="1"/>
</dbReference>
<organism evidence="31 32">
    <name type="scientific">Sinocyclocheilus anshuiensis</name>
    <dbReference type="NCBI Taxonomy" id="1608454"/>
    <lineage>
        <taxon>Eukaryota</taxon>
        <taxon>Metazoa</taxon>
        <taxon>Chordata</taxon>
        <taxon>Craniata</taxon>
        <taxon>Vertebrata</taxon>
        <taxon>Euteleostomi</taxon>
        <taxon>Actinopterygii</taxon>
        <taxon>Neopterygii</taxon>
        <taxon>Teleostei</taxon>
        <taxon>Ostariophysi</taxon>
        <taxon>Cypriniformes</taxon>
        <taxon>Cyprinidae</taxon>
        <taxon>Cyprininae</taxon>
        <taxon>Sinocyclocheilus</taxon>
    </lineage>
</organism>
<dbReference type="SUPFAM" id="SSF52799">
    <property type="entry name" value="(Phosphotyrosine protein) phosphatases II"/>
    <property type="match status" value="1"/>
</dbReference>
<dbReference type="GO" id="GO:0043328">
    <property type="term" value="P:protein transport to vacuole involved in ubiquitin-dependent protein catabolic process via the multivesicular body sorting pathway"/>
    <property type="evidence" value="ECO:0007669"/>
    <property type="project" value="TreeGrafter"/>
</dbReference>
<keyword evidence="15" id="KW-0802">TPR repeat</keyword>
<evidence type="ECO:0000313" key="31">
    <source>
        <dbReference type="Ensembl" id="ENSSANP00000066352.1"/>
    </source>
</evidence>
<keyword evidence="10" id="KW-0597">Phosphoprotein</keyword>